<reference evidence="2 3" key="1">
    <citation type="submission" date="2021-05" db="EMBL/GenBank/DDBJ databases">
        <title>Genome Assembly of Synthetic Allotetraploid Brassica napus Reveals Homoeologous Exchanges between Subgenomes.</title>
        <authorList>
            <person name="Davis J.T."/>
        </authorList>
    </citation>
    <scope>NUCLEOTIDE SEQUENCE [LARGE SCALE GENOMIC DNA]</scope>
    <source>
        <strain evidence="3">cv. Da-Ae</strain>
        <tissue evidence="2">Seedling</tissue>
    </source>
</reference>
<feature type="compositionally biased region" description="Basic residues" evidence="1">
    <location>
        <begin position="67"/>
        <end position="76"/>
    </location>
</feature>
<evidence type="ECO:0000313" key="2">
    <source>
        <dbReference type="EMBL" id="KAH0934138.1"/>
    </source>
</evidence>
<evidence type="ECO:0000313" key="3">
    <source>
        <dbReference type="Proteomes" id="UP000824890"/>
    </source>
</evidence>
<organism evidence="2 3">
    <name type="scientific">Brassica napus</name>
    <name type="common">Rape</name>
    <dbReference type="NCBI Taxonomy" id="3708"/>
    <lineage>
        <taxon>Eukaryota</taxon>
        <taxon>Viridiplantae</taxon>
        <taxon>Streptophyta</taxon>
        <taxon>Embryophyta</taxon>
        <taxon>Tracheophyta</taxon>
        <taxon>Spermatophyta</taxon>
        <taxon>Magnoliopsida</taxon>
        <taxon>eudicotyledons</taxon>
        <taxon>Gunneridae</taxon>
        <taxon>Pentapetalae</taxon>
        <taxon>rosids</taxon>
        <taxon>malvids</taxon>
        <taxon>Brassicales</taxon>
        <taxon>Brassicaceae</taxon>
        <taxon>Brassiceae</taxon>
        <taxon>Brassica</taxon>
    </lineage>
</organism>
<protein>
    <submittedName>
        <fullName evidence="2">Uncharacterized protein</fullName>
    </submittedName>
</protein>
<comment type="caution">
    <text evidence="2">The sequence shown here is derived from an EMBL/GenBank/DDBJ whole genome shotgun (WGS) entry which is preliminary data.</text>
</comment>
<dbReference type="EMBL" id="JAGKQM010000003">
    <property type="protein sequence ID" value="KAH0934138.1"/>
    <property type="molecule type" value="Genomic_DNA"/>
</dbReference>
<name>A0ABQ8DXQ8_BRANA</name>
<accession>A0ABQ8DXQ8</accession>
<evidence type="ECO:0000256" key="1">
    <source>
        <dbReference type="SAM" id="MobiDB-lite"/>
    </source>
</evidence>
<dbReference type="Proteomes" id="UP000824890">
    <property type="component" value="Unassembled WGS sequence"/>
</dbReference>
<keyword evidence="3" id="KW-1185">Reference proteome</keyword>
<feature type="compositionally biased region" description="Basic and acidic residues" evidence="1">
    <location>
        <begin position="10"/>
        <end position="19"/>
    </location>
</feature>
<gene>
    <name evidence="2" type="ORF">HID58_011255</name>
</gene>
<feature type="region of interest" description="Disordered" evidence="1">
    <location>
        <begin position="1"/>
        <end position="76"/>
    </location>
</feature>
<proteinExistence type="predicted"/>
<sequence>MDSAGRFRLHNTDEMKLEDLLGEEETKDQNSVAALLDHHRRLNRQESQQLPAEVKDDYKSEEEKKDLLKKKQKRRLQRDVVKMQGELEDEQALNKALRDMLRGPVMSQPRLSLLLLPPQASSFVHKLCHLNV</sequence>
<feature type="compositionally biased region" description="Basic and acidic residues" evidence="1">
    <location>
        <begin position="53"/>
        <end position="66"/>
    </location>
</feature>